<protein>
    <submittedName>
        <fullName evidence="2">LysM peptidoglycan-binding domain-containing protein</fullName>
    </submittedName>
</protein>
<keyword evidence="3" id="KW-1185">Reference proteome</keyword>
<evidence type="ECO:0000313" key="2">
    <source>
        <dbReference type="EMBL" id="WMD20878.1"/>
    </source>
</evidence>
<dbReference type="Gene3D" id="3.10.350.10">
    <property type="entry name" value="LysM domain"/>
    <property type="match status" value="1"/>
</dbReference>
<gene>
    <name evidence="2" type="ORF">RAS12_00475</name>
</gene>
<evidence type="ECO:0000259" key="1">
    <source>
        <dbReference type="SMART" id="SM00257"/>
    </source>
</evidence>
<accession>A0ABY9M3X5</accession>
<dbReference type="InterPro" id="IPR018392">
    <property type="entry name" value="LysM"/>
</dbReference>
<dbReference type="Pfam" id="PF01476">
    <property type="entry name" value="LysM"/>
    <property type="match status" value="1"/>
</dbReference>
<dbReference type="InterPro" id="IPR036779">
    <property type="entry name" value="LysM_dom_sf"/>
</dbReference>
<dbReference type="Proteomes" id="UP001234798">
    <property type="component" value="Chromosome"/>
</dbReference>
<dbReference type="EMBL" id="CP132976">
    <property type="protein sequence ID" value="WMD20878.1"/>
    <property type="molecule type" value="Genomic_DNA"/>
</dbReference>
<reference evidence="2 3" key="1">
    <citation type="submission" date="2023-08" db="EMBL/GenBank/DDBJ databases">
        <title>Achromobacter seleniivolatilans sp. nov., isolated from seleniferous soil.</title>
        <authorList>
            <person name="Zhang S."/>
            <person name="Li K."/>
            <person name="Peng J."/>
            <person name="Zhao Q."/>
            <person name="Wang H."/>
            <person name="Guo Y."/>
        </authorList>
    </citation>
    <scope>NUCLEOTIDE SEQUENCE [LARGE SCALE GENOMIC DNA]</scope>
    <source>
        <strain evidence="2 3">R39</strain>
    </source>
</reference>
<proteinExistence type="predicted"/>
<feature type="domain" description="LysM" evidence="1">
    <location>
        <begin position="153"/>
        <end position="195"/>
    </location>
</feature>
<dbReference type="RefSeq" id="WP_306944405.1">
    <property type="nucleotide sequence ID" value="NZ_CP132976.1"/>
</dbReference>
<name>A0ABY9M3X5_9BURK</name>
<dbReference type="SUPFAM" id="SSF54106">
    <property type="entry name" value="LysM domain"/>
    <property type="match status" value="1"/>
</dbReference>
<sequence length="247" mass="27290">MAVQAPAKKTDFEKWQDGIDKAVGDPKWNEWDCDIQMAVNEYNRHLSGTTGYVQLDWRFIKAILWVETGAYNAEWGSRPLRIGVPGDPGLSSLLSGNEGGNLILPPAWKGKMTVSSVRAIPTHNIRAGIGYLLMKLGRYEYRTIPDADPKVYEIVVKAGDSLSKISEAKGSTVEMMQKLNPTAATLRPGQVLKYQKASVQRVITGWRSISTATIADRYNGGGDLAYEVKLNYTLNALRKGTPRICTN</sequence>
<organism evidence="2 3">
    <name type="scientific">Achromobacter seleniivolatilans</name>
    <dbReference type="NCBI Taxonomy" id="3047478"/>
    <lineage>
        <taxon>Bacteria</taxon>
        <taxon>Pseudomonadati</taxon>
        <taxon>Pseudomonadota</taxon>
        <taxon>Betaproteobacteria</taxon>
        <taxon>Burkholderiales</taxon>
        <taxon>Alcaligenaceae</taxon>
        <taxon>Achromobacter</taxon>
    </lineage>
</organism>
<dbReference type="CDD" id="cd00118">
    <property type="entry name" value="LysM"/>
    <property type="match status" value="1"/>
</dbReference>
<evidence type="ECO:0000313" key="3">
    <source>
        <dbReference type="Proteomes" id="UP001234798"/>
    </source>
</evidence>
<dbReference type="SMART" id="SM00257">
    <property type="entry name" value="LysM"/>
    <property type="match status" value="1"/>
</dbReference>